<dbReference type="NCBIfam" id="TIGR00254">
    <property type="entry name" value="GGDEF"/>
    <property type="match status" value="1"/>
</dbReference>
<gene>
    <name evidence="11" type="ORF">J2Z31_003968</name>
</gene>
<dbReference type="CDD" id="cd01948">
    <property type="entry name" value="EAL"/>
    <property type="match status" value="1"/>
</dbReference>
<evidence type="ECO:0000256" key="5">
    <source>
        <dbReference type="SAM" id="Coils"/>
    </source>
</evidence>
<dbReference type="InterPro" id="IPR052155">
    <property type="entry name" value="Biofilm_reg_signaling"/>
</dbReference>
<feature type="domain" description="GGDEF" evidence="10">
    <location>
        <begin position="504"/>
        <end position="636"/>
    </location>
</feature>
<dbReference type="Gene3D" id="3.30.450.350">
    <property type="entry name" value="CHASE domain"/>
    <property type="match status" value="1"/>
</dbReference>
<evidence type="ECO:0000259" key="10">
    <source>
        <dbReference type="PROSITE" id="PS50887"/>
    </source>
</evidence>
<dbReference type="InterPro" id="IPR006189">
    <property type="entry name" value="CHASE_dom"/>
</dbReference>
<dbReference type="Proteomes" id="UP000730739">
    <property type="component" value="Unassembled WGS sequence"/>
</dbReference>
<protein>
    <submittedName>
        <fullName evidence="11">Diguanylate cyclase (GGDEF)-like protein</fullName>
    </submittedName>
</protein>
<dbReference type="InterPro" id="IPR000160">
    <property type="entry name" value="GGDEF_dom"/>
</dbReference>
<sequence>MISFASYRWVSIVPEHNISNVGRSRFSRFLTLNYLPAITATFVVIIAGVLADHQNRIISEARIRSHVANELGPIRSKLENNINGSIQLVRGLIGTIATEPDMQQQRFAELARSLFSERSQLRNLAAAPDLVVSMVYPLAGNEKAIGLDYRKNEKQRMTAVRVMQTGRLLLAGPVDLVQGGRGLIARFPVMTDAGGVKRFWGLLSAVIDIDELYRDSGLDSPGLGIEISIAGRDGLGRHGSVFFGDPALFRKAPVQVDVALPGGSWRMAAIPKGGWPDTPEHAWTVRLLIVLGGLVIVVPMIMTGRLTTERQENVRALKESKDQLQELSHRLKIALDASRIGIWEVDIDSGRLLWDNRMKELYGVRSHVGTTTAEWKDRLHPDDRTRAEAEFAETISTGGAYNSEFRICLPRGRIRHIRAIGSTYLAADGTRKIVGVNWDVTADIETRARLSEAKRLAEAHSAELEAARHRMEFNALHDPLTGLPNRRFLDQILVDRSRQFDAGARLSIFHIDLDRFKQINDTLGHAAGDEILRHAARLLRESARDGDFVARIGGDEFVIIRASDRPEEDAALASRIIEAMSTPVRYKEQECRIGVSIGIAAQSAAADELSQILVNADIALYEAKRRGRNRHETFTGALKTEVFKTKQTADEILRGLEQNEFVAHFQPQFCPISLEVIGVEALARWDHPTKGLIGPHTFLKTAEDINVVAAIDQTILEQALFQLCRWEANGIRIPKVSVNLSYSRLRDERLTERLEQMRIPEGRLSFELLESISFDENDMTVLSNIRRIKELGIDIEIDDFGTGYASIISLLKLTPRRLKIDRQLVLPILDSAPQRRLVESIIDIGTSLGVEVIAEGVETLQHAAILKELGCHGLQGYAFARPMSANDLAAFVFERRWRAA</sequence>
<comment type="subcellular location">
    <subcellularLocation>
        <location evidence="1">Membrane</location>
    </subcellularLocation>
</comment>
<feature type="domain" description="EAL" evidence="9">
    <location>
        <begin position="645"/>
        <end position="896"/>
    </location>
</feature>
<dbReference type="SMART" id="SM00267">
    <property type="entry name" value="GGDEF"/>
    <property type="match status" value="1"/>
</dbReference>
<keyword evidence="3 6" id="KW-1133">Transmembrane helix</keyword>
<evidence type="ECO:0000259" key="9">
    <source>
        <dbReference type="PROSITE" id="PS50883"/>
    </source>
</evidence>
<evidence type="ECO:0000256" key="1">
    <source>
        <dbReference type="ARBA" id="ARBA00004370"/>
    </source>
</evidence>
<dbReference type="InterPro" id="IPR043128">
    <property type="entry name" value="Rev_trsase/Diguanyl_cyclase"/>
</dbReference>
<dbReference type="Pfam" id="PF08447">
    <property type="entry name" value="PAS_3"/>
    <property type="match status" value="1"/>
</dbReference>
<dbReference type="Gene3D" id="3.30.70.270">
    <property type="match status" value="1"/>
</dbReference>
<dbReference type="EMBL" id="JAGILA010000005">
    <property type="protein sequence ID" value="MBP2237450.1"/>
    <property type="molecule type" value="Genomic_DNA"/>
</dbReference>
<dbReference type="PANTHER" id="PTHR44757:SF2">
    <property type="entry name" value="BIOFILM ARCHITECTURE MAINTENANCE PROTEIN MBAA"/>
    <property type="match status" value="1"/>
</dbReference>
<dbReference type="SMART" id="SM01079">
    <property type="entry name" value="CHASE"/>
    <property type="match status" value="1"/>
</dbReference>
<keyword evidence="12" id="KW-1185">Reference proteome</keyword>
<dbReference type="Gene3D" id="2.10.70.100">
    <property type="match status" value="1"/>
</dbReference>
<dbReference type="Pfam" id="PF00990">
    <property type="entry name" value="GGDEF"/>
    <property type="match status" value="1"/>
</dbReference>
<dbReference type="Gene3D" id="3.30.450.20">
    <property type="entry name" value="PAS domain"/>
    <property type="match status" value="1"/>
</dbReference>
<dbReference type="PROSITE" id="PS50883">
    <property type="entry name" value="EAL"/>
    <property type="match status" value="1"/>
</dbReference>
<keyword evidence="2 6" id="KW-0812">Transmembrane</keyword>
<dbReference type="Pfam" id="PF00563">
    <property type="entry name" value="EAL"/>
    <property type="match status" value="1"/>
</dbReference>
<evidence type="ECO:0000256" key="3">
    <source>
        <dbReference type="ARBA" id="ARBA00022989"/>
    </source>
</evidence>
<dbReference type="InterPro" id="IPR001633">
    <property type="entry name" value="EAL_dom"/>
</dbReference>
<dbReference type="CDD" id="cd01949">
    <property type="entry name" value="GGDEF"/>
    <property type="match status" value="1"/>
</dbReference>
<dbReference type="SUPFAM" id="SSF141868">
    <property type="entry name" value="EAL domain-like"/>
    <property type="match status" value="1"/>
</dbReference>
<dbReference type="PROSITE" id="PS50839">
    <property type="entry name" value="CHASE"/>
    <property type="match status" value="1"/>
</dbReference>
<dbReference type="Gene3D" id="3.20.20.450">
    <property type="entry name" value="EAL domain"/>
    <property type="match status" value="1"/>
</dbReference>
<dbReference type="PROSITE" id="PS50887">
    <property type="entry name" value="GGDEF"/>
    <property type="match status" value="1"/>
</dbReference>
<dbReference type="SMART" id="SM00052">
    <property type="entry name" value="EAL"/>
    <property type="match status" value="1"/>
</dbReference>
<keyword evidence="5" id="KW-0175">Coiled coil</keyword>
<accession>A0ABS4R558</accession>
<dbReference type="SUPFAM" id="SSF55073">
    <property type="entry name" value="Nucleotide cyclase"/>
    <property type="match status" value="1"/>
</dbReference>
<dbReference type="InterPro" id="IPR000014">
    <property type="entry name" value="PAS"/>
</dbReference>
<dbReference type="Pfam" id="PF03924">
    <property type="entry name" value="CHASE"/>
    <property type="match status" value="1"/>
</dbReference>
<name>A0ABS4R558_9HYPH</name>
<reference evidence="11 12" key="1">
    <citation type="submission" date="2021-03" db="EMBL/GenBank/DDBJ databases">
        <title>Genomic Encyclopedia of Type Strains, Phase IV (KMG-IV): sequencing the most valuable type-strain genomes for metagenomic binning, comparative biology and taxonomic classification.</title>
        <authorList>
            <person name="Goeker M."/>
        </authorList>
    </citation>
    <scope>NUCLEOTIDE SEQUENCE [LARGE SCALE GENOMIC DNA]</scope>
    <source>
        <strain evidence="11 12">DSM 13372</strain>
    </source>
</reference>
<proteinExistence type="predicted"/>
<feature type="transmembrane region" description="Helical" evidence="6">
    <location>
        <begin position="34"/>
        <end position="51"/>
    </location>
</feature>
<evidence type="ECO:0000256" key="2">
    <source>
        <dbReference type="ARBA" id="ARBA00022692"/>
    </source>
</evidence>
<evidence type="ECO:0000313" key="11">
    <source>
        <dbReference type="EMBL" id="MBP2237450.1"/>
    </source>
</evidence>
<evidence type="ECO:0000256" key="4">
    <source>
        <dbReference type="ARBA" id="ARBA00023136"/>
    </source>
</evidence>
<dbReference type="SUPFAM" id="SSF55785">
    <property type="entry name" value="PYP-like sensor domain (PAS domain)"/>
    <property type="match status" value="1"/>
</dbReference>
<dbReference type="InterPro" id="IPR035919">
    <property type="entry name" value="EAL_sf"/>
</dbReference>
<dbReference type="InterPro" id="IPR035965">
    <property type="entry name" value="PAS-like_dom_sf"/>
</dbReference>
<dbReference type="PANTHER" id="PTHR44757">
    <property type="entry name" value="DIGUANYLATE CYCLASE DGCP"/>
    <property type="match status" value="1"/>
</dbReference>
<comment type="caution">
    <text evidence="11">The sequence shown here is derived from an EMBL/GenBank/DDBJ whole genome shotgun (WGS) entry which is preliminary data.</text>
</comment>
<dbReference type="InterPro" id="IPR042240">
    <property type="entry name" value="CHASE_sf"/>
</dbReference>
<evidence type="ECO:0000256" key="6">
    <source>
        <dbReference type="SAM" id="Phobius"/>
    </source>
</evidence>
<evidence type="ECO:0000313" key="12">
    <source>
        <dbReference type="Proteomes" id="UP000730739"/>
    </source>
</evidence>
<keyword evidence="4 6" id="KW-0472">Membrane</keyword>
<organism evidence="11 12">
    <name type="scientific">Sinorhizobium kostiense</name>
    <dbReference type="NCBI Taxonomy" id="76747"/>
    <lineage>
        <taxon>Bacteria</taxon>
        <taxon>Pseudomonadati</taxon>
        <taxon>Pseudomonadota</taxon>
        <taxon>Alphaproteobacteria</taxon>
        <taxon>Hyphomicrobiales</taxon>
        <taxon>Rhizobiaceae</taxon>
        <taxon>Sinorhizobium/Ensifer group</taxon>
        <taxon>Sinorhizobium</taxon>
    </lineage>
</organism>
<feature type="domain" description="PAS" evidence="7">
    <location>
        <begin position="327"/>
        <end position="398"/>
    </location>
</feature>
<feature type="coiled-coil region" evidence="5">
    <location>
        <begin position="310"/>
        <end position="337"/>
    </location>
</feature>
<evidence type="ECO:0000259" key="8">
    <source>
        <dbReference type="PROSITE" id="PS50839"/>
    </source>
</evidence>
<evidence type="ECO:0000259" key="7">
    <source>
        <dbReference type="PROSITE" id="PS50112"/>
    </source>
</evidence>
<dbReference type="PROSITE" id="PS50112">
    <property type="entry name" value="PAS"/>
    <property type="match status" value="1"/>
</dbReference>
<dbReference type="InterPro" id="IPR029787">
    <property type="entry name" value="Nucleotide_cyclase"/>
</dbReference>
<feature type="domain" description="CHASE" evidence="8">
    <location>
        <begin position="128"/>
        <end position="268"/>
    </location>
</feature>
<dbReference type="InterPro" id="IPR013655">
    <property type="entry name" value="PAS_fold_3"/>
</dbReference>
<dbReference type="CDD" id="cd00130">
    <property type="entry name" value="PAS"/>
    <property type="match status" value="1"/>
</dbReference>